<reference evidence="2 3" key="1">
    <citation type="journal article" date="2016" name="Nat. Commun.">
        <title>Thousands of microbial genomes shed light on interconnected biogeochemical processes in an aquifer system.</title>
        <authorList>
            <person name="Anantharaman K."/>
            <person name="Brown C.T."/>
            <person name="Hug L.A."/>
            <person name="Sharon I."/>
            <person name="Castelle C.J."/>
            <person name="Probst A.J."/>
            <person name="Thomas B.C."/>
            <person name="Singh A."/>
            <person name="Wilkins M.J."/>
            <person name="Karaoz U."/>
            <person name="Brodie E.L."/>
            <person name="Williams K.H."/>
            <person name="Hubbard S.S."/>
            <person name="Banfield J.F."/>
        </authorList>
    </citation>
    <scope>NUCLEOTIDE SEQUENCE [LARGE SCALE GENOMIC DNA]</scope>
</reference>
<gene>
    <name evidence="2" type="ORF">A3H71_01465</name>
</gene>
<dbReference type="EMBL" id="MHQV01000042">
    <property type="protein sequence ID" value="OHA10070.1"/>
    <property type="molecule type" value="Genomic_DNA"/>
</dbReference>
<accession>A0A1G2LEP4</accession>
<dbReference type="Pfam" id="PF20803">
    <property type="entry name" value="PaaX_M"/>
    <property type="match status" value="1"/>
</dbReference>
<sequence length="182" mass="21663">MPKFGATQEKLLLLLLASAALGFSKSPIKQKRILKSARKEWQRINDRNLARSIRSLYQSRLISIIDKADGTSEMVLTKNGRQQALVFKIGEMHIKKPARWDGQWRIVLFDIPERQKRIREALRGHLKHLSFYEYQKSVFIHPYDCRDEIDFIIELYHARRYVRFIMAIDIDNDLHLRRIFNL</sequence>
<dbReference type="Proteomes" id="UP000179052">
    <property type="component" value="Unassembled WGS sequence"/>
</dbReference>
<evidence type="ECO:0000313" key="3">
    <source>
        <dbReference type="Proteomes" id="UP000179052"/>
    </source>
</evidence>
<evidence type="ECO:0000313" key="2">
    <source>
        <dbReference type="EMBL" id="OHA10070.1"/>
    </source>
</evidence>
<dbReference type="STRING" id="1802283.A3H71_01465"/>
<feature type="domain" description="Transcriptional repressor PaaX-like central Cas2-like" evidence="1">
    <location>
        <begin position="98"/>
        <end position="167"/>
    </location>
</feature>
<dbReference type="SUPFAM" id="SSF143430">
    <property type="entry name" value="TTP0101/SSO1404-like"/>
    <property type="match status" value="1"/>
</dbReference>
<dbReference type="InterPro" id="IPR048846">
    <property type="entry name" value="PaaX-like_central"/>
</dbReference>
<proteinExistence type="predicted"/>
<evidence type="ECO:0000259" key="1">
    <source>
        <dbReference type="Pfam" id="PF20803"/>
    </source>
</evidence>
<protein>
    <recommendedName>
        <fullName evidence="1">Transcriptional repressor PaaX-like central Cas2-like domain-containing protein</fullName>
    </recommendedName>
</protein>
<organism evidence="2 3">
    <name type="scientific">Candidatus Sungbacteria bacterium RIFCSPLOWO2_02_FULL_48_13b</name>
    <dbReference type="NCBI Taxonomy" id="1802283"/>
    <lineage>
        <taxon>Bacteria</taxon>
        <taxon>Candidatus Sungiibacteriota</taxon>
    </lineage>
</organism>
<name>A0A1G2LEP4_9BACT</name>
<dbReference type="AlphaFoldDB" id="A0A1G2LEP4"/>
<dbReference type="Gene3D" id="3.30.70.2650">
    <property type="match status" value="1"/>
</dbReference>
<comment type="caution">
    <text evidence="2">The sequence shown here is derived from an EMBL/GenBank/DDBJ whole genome shotgun (WGS) entry which is preliminary data.</text>
</comment>